<comment type="caution">
    <text evidence="2">The sequence shown here is derived from an EMBL/GenBank/DDBJ whole genome shotgun (WGS) entry which is preliminary data.</text>
</comment>
<accession>A0A7X6LAE3</accession>
<evidence type="ECO:0000313" key="2">
    <source>
        <dbReference type="EMBL" id="NKY30718.1"/>
    </source>
</evidence>
<dbReference type="RefSeq" id="WP_062975078.1">
    <property type="nucleotide sequence ID" value="NZ_JAAXOS010000020.1"/>
</dbReference>
<dbReference type="Gene3D" id="3.10.450.50">
    <property type="match status" value="1"/>
</dbReference>
<evidence type="ECO:0000313" key="3">
    <source>
        <dbReference type="Proteomes" id="UP000540698"/>
    </source>
</evidence>
<reference evidence="2 3" key="1">
    <citation type="submission" date="2020-04" db="EMBL/GenBank/DDBJ databases">
        <title>MicrobeNet Type strains.</title>
        <authorList>
            <person name="Nicholson A.C."/>
        </authorList>
    </citation>
    <scope>NUCLEOTIDE SEQUENCE [LARGE SCALE GENOMIC DNA]</scope>
    <source>
        <strain evidence="2 3">DSM 44956</strain>
    </source>
</reference>
<keyword evidence="3" id="KW-1185">Reference proteome</keyword>
<dbReference type="AlphaFoldDB" id="A0A7X6LAE3"/>
<dbReference type="Pfam" id="PF12680">
    <property type="entry name" value="SnoaL_2"/>
    <property type="match status" value="1"/>
</dbReference>
<dbReference type="InterPro" id="IPR037401">
    <property type="entry name" value="SnoaL-like"/>
</dbReference>
<sequence length="125" mass="14007">MAKQIRDVVEQYVKLVGSGPTEDIVALYAPDAIVEDPVGTPPKRGHAAIREFYEVIAALDRETELRPENVRIAGNQAAFPFTIVTKVGGQRFVLSPIDVMEFDEEGRITGMRAYWSQEDMRVEPE</sequence>
<evidence type="ECO:0000259" key="1">
    <source>
        <dbReference type="Pfam" id="PF12680"/>
    </source>
</evidence>
<dbReference type="Proteomes" id="UP000540698">
    <property type="component" value="Unassembled WGS sequence"/>
</dbReference>
<proteinExistence type="predicted"/>
<feature type="domain" description="SnoaL-like" evidence="1">
    <location>
        <begin position="9"/>
        <end position="110"/>
    </location>
</feature>
<organism evidence="2 3">
    <name type="scientific">Nocardia gamkensis</name>
    <dbReference type="NCBI Taxonomy" id="352869"/>
    <lineage>
        <taxon>Bacteria</taxon>
        <taxon>Bacillati</taxon>
        <taxon>Actinomycetota</taxon>
        <taxon>Actinomycetes</taxon>
        <taxon>Mycobacteriales</taxon>
        <taxon>Nocardiaceae</taxon>
        <taxon>Nocardia</taxon>
    </lineage>
</organism>
<dbReference type="InterPro" id="IPR032710">
    <property type="entry name" value="NTF2-like_dom_sf"/>
</dbReference>
<dbReference type="SUPFAM" id="SSF54427">
    <property type="entry name" value="NTF2-like"/>
    <property type="match status" value="1"/>
</dbReference>
<protein>
    <submittedName>
        <fullName evidence="2">SnoaL-like domain-containing protein</fullName>
    </submittedName>
</protein>
<gene>
    <name evidence="2" type="ORF">HGB38_31575</name>
</gene>
<dbReference type="EMBL" id="JAAXOS010000020">
    <property type="protein sequence ID" value="NKY30718.1"/>
    <property type="molecule type" value="Genomic_DNA"/>
</dbReference>
<name>A0A7X6LAE3_9NOCA</name>